<evidence type="ECO:0000313" key="4">
    <source>
        <dbReference type="EMBL" id="OAK75818.1"/>
    </source>
</evidence>
<dbReference type="CDD" id="cd00118">
    <property type="entry name" value="LysM"/>
    <property type="match status" value="1"/>
</dbReference>
<dbReference type="OrthoDB" id="2583609at2"/>
<keyword evidence="2" id="KW-1133">Transmembrane helix</keyword>
<evidence type="ECO:0000256" key="1">
    <source>
        <dbReference type="SAM" id="MobiDB-lite"/>
    </source>
</evidence>
<protein>
    <recommendedName>
        <fullName evidence="3">LysM domain-containing protein</fullName>
    </recommendedName>
</protein>
<sequence>MTEQKNEEYKSELPSRAELHGRKNKNRKKTEEKNETQKKRKISIPFVLVIILLLMPVVVMIYANKDKISIAKTTSGHSGEEILFEEASDTTIHSVVSDESSEKKTNQEDEEDQKEKSGNTEEKNEPKDKETDKSEQQSKEKVKKDENKQDEEIKNKENKETSPPKKEPEKEKQESTQDQPPVQNEGGEVYHTVQPGETLFRIAMNYYQSQEGIEKIRQANGLSGNEISVGQKLRIPQS</sequence>
<reference evidence="4 5" key="1">
    <citation type="submission" date="2015-05" db="EMBL/GenBank/DDBJ databases">
        <title>Comparison of genome.</title>
        <authorList>
            <person name="Zheng Z."/>
            <person name="Sun M."/>
        </authorList>
    </citation>
    <scope>NUCLEOTIDE SEQUENCE [LARGE SCALE GENOMIC DNA]</scope>
    <source>
        <strain evidence="4 5">G25-74</strain>
    </source>
</reference>
<dbReference type="InterPro" id="IPR036779">
    <property type="entry name" value="LysM_dom_sf"/>
</dbReference>
<dbReference type="PROSITE" id="PS51782">
    <property type="entry name" value="LYSM"/>
    <property type="match status" value="1"/>
</dbReference>
<dbReference type="SUPFAM" id="SSF54106">
    <property type="entry name" value="LysM domain"/>
    <property type="match status" value="1"/>
</dbReference>
<dbReference type="Gene3D" id="3.10.350.10">
    <property type="entry name" value="LysM domain"/>
    <property type="match status" value="1"/>
</dbReference>
<dbReference type="EMBL" id="LDJR01000005">
    <property type="protein sequence ID" value="OAK75818.1"/>
    <property type="molecule type" value="Genomic_DNA"/>
</dbReference>
<feature type="region of interest" description="Disordered" evidence="1">
    <location>
        <begin position="83"/>
        <end position="191"/>
    </location>
</feature>
<keyword evidence="5" id="KW-1185">Reference proteome</keyword>
<dbReference type="Pfam" id="PF01476">
    <property type="entry name" value="LysM"/>
    <property type="match status" value="1"/>
</dbReference>
<feature type="domain" description="LysM" evidence="3">
    <location>
        <begin position="189"/>
        <end position="235"/>
    </location>
</feature>
<dbReference type="Proteomes" id="UP000077881">
    <property type="component" value="Unassembled WGS sequence"/>
</dbReference>
<accession>A0A178AA16</accession>
<feature type="transmembrane region" description="Helical" evidence="2">
    <location>
        <begin position="42"/>
        <end position="63"/>
    </location>
</feature>
<feature type="compositionally biased region" description="Basic and acidic residues" evidence="1">
    <location>
        <begin position="100"/>
        <end position="175"/>
    </location>
</feature>
<dbReference type="SMART" id="SM00257">
    <property type="entry name" value="LysM"/>
    <property type="match status" value="1"/>
</dbReference>
<dbReference type="AlphaFoldDB" id="A0A178AA16"/>
<keyword evidence="2" id="KW-0812">Transmembrane</keyword>
<dbReference type="PATRIC" id="fig|217031.6.peg.73"/>
<gene>
    <name evidence="4" type="ORF">ABB05_00360</name>
</gene>
<organism evidence="4 5">
    <name type="scientific">Lederbergia galactosidilytica</name>
    <dbReference type="NCBI Taxonomy" id="217031"/>
    <lineage>
        <taxon>Bacteria</taxon>
        <taxon>Bacillati</taxon>
        <taxon>Bacillota</taxon>
        <taxon>Bacilli</taxon>
        <taxon>Bacillales</taxon>
        <taxon>Bacillaceae</taxon>
        <taxon>Lederbergia</taxon>
    </lineage>
</organism>
<evidence type="ECO:0000313" key="5">
    <source>
        <dbReference type="Proteomes" id="UP000077881"/>
    </source>
</evidence>
<feature type="region of interest" description="Disordered" evidence="1">
    <location>
        <begin position="1"/>
        <end position="39"/>
    </location>
</feature>
<dbReference type="PANTHER" id="PTHR33734:SF22">
    <property type="entry name" value="MEMBRANE-BOUND LYTIC MUREIN TRANSGLYCOSYLASE D"/>
    <property type="match status" value="1"/>
</dbReference>
<dbReference type="STRING" id="217031.ABB05_00360"/>
<feature type="compositionally biased region" description="Polar residues" evidence="1">
    <location>
        <begin position="89"/>
        <end position="98"/>
    </location>
</feature>
<dbReference type="GO" id="GO:0008932">
    <property type="term" value="F:lytic endotransglycosylase activity"/>
    <property type="evidence" value="ECO:0007669"/>
    <property type="project" value="TreeGrafter"/>
</dbReference>
<dbReference type="RefSeq" id="WP_064467454.1">
    <property type="nucleotide sequence ID" value="NZ_LDJR01000005.1"/>
</dbReference>
<keyword evidence="2" id="KW-0472">Membrane</keyword>
<comment type="caution">
    <text evidence="4">The sequence shown here is derived from an EMBL/GenBank/DDBJ whole genome shotgun (WGS) entry which is preliminary data.</text>
</comment>
<feature type="compositionally biased region" description="Basic and acidic residues" evidence="1">
    <location>
        <begin position="1"/>
        <end position="21"/>
    </location>
</feature>
<proteinExistence type="predicted"/>
<dbReference type="PANTHER" id="PTHR33734">
    <property type="entry name" value="LYSM DOMAIN-CONTAINING GPI-ANCHORED PROTEIN 2"/>
    <property type="match status" value="1"/>
</dbReference>
<dbReference type="InterPro" id="IPR018392">
    <property type="entry name" value="LysM"/>
</dbReference>
<evidence type="ECO:0000259" key="3">
    <source>
        <dbReference type="PROSITE" id="PS51782"/>
    </source>
</evidence>
<name>A0A178AA16_9BACI</name>
<evidence type="ECO:0000256" key="2">
    <source>
        <dbReference type="SAM" id="Phobius"/>
    </source>
</evidence>